<evidence type="ECO:0000256" key="6">
    <source>
        <dbReference type="SAM" id="MobiDB-lite"/>
    </source>
</evidence>
<evidence type="ECO:0000256" key="4">
    <source>
        <dbReference type="ARBA" id="ARBA00023163"/>
    </source>
</evidence>
<comment type="subcellular location">
    <subcellularLocation>
        <location evidence="1">Nucleus</location>
    </subcellularLocation>
</comment>
<evidence type="ECO:0000256" key="1">
    <source>
        <dbReference type="ARBA" id="ARBA00004123"/>
    </source>
</evidence>
<feature type="region of interest" description="Disordered" evidence="6">
    <location>
        <begin position="158"/>
        <end position="177"/>
    </location>
</feature>
<evidence type="ECO:0000256" key="3">
    <source>
        <dbReference type="ARBA" id="ARBA00023125"/>
    </source>
</evidence>
<dbReference type="GO" id="GO:0000981">
    <property type="term" value="F:DNA-binding transcription factor activity, RNA polymerase II-specific"/>
    <property type="evidence" value="ECO:0007669"/>
    <property type="project" value="TreeGrafter"/>
</dbReference>
<proteinExistence type="predicted"/>
<dbReference type="GO" id="GO:0000978">
    <property type="term" value="F:RNA polymerase II cis-regulatory region sequence-specific DNA binding"/>
    <property type="evidence" value="ECO:0007669"/>
    <property type="project" value="TreeGrafter"/>
</dbReference>
<dbReference type="InterPro" id="IPR002100">
    <property type="entry name" value="TF_MADSbox"/>
</dbReference>
<evidence type="ECO:0000256" key="5">
    <source>
        <dbReference type="ARBA" id="ARBA00023242"/>
    </source>
</evidence>
<keyword evidence="4" id="KW-0804">Transcription</keyword>
<protein>
    <recommendedName>
        <fullName evidence="7">MADS-box domain-containing protein</fullName>
    </recommendedName>
</protein>
<keyword evidence="2" id="KW-0805">Transcription regulation</keyword>
<keyword evidence="3" id="KW-0238">DNA-binding</keyword>
<dbReference type="GO" id="GO:0005634">
    <property type="term" value="C:nucleus"/>
    <property type="evidence" value="ECO:0007669"/>
    <property type="project" value="UniProtKB-SubCell"/>
</dbReference>
<organism evidence="8 9">
    <name type="scientific">Anisodus tanguticus</name>
    <dbReference type="NCBI Taxonomy" id="243964"/>
    <lineage>
        <taxon>Eukaryota</taxon>
        <taxon>Viridiplantae</taxon>
        <taxon>Streptophyta</taxon>
        <taxon>Embryophyta</taxon>
        <taxon>Tracheophyta</taxon>
        <taxon>Spermatophyta</taxon>
        <taxon>Magnoliopsida</taxon>
        <taxon>eudicotyledons</taxon>
        <taxon>Gunneridae</taxon>
        <taxon>Pentapetalae</taxon>
        <taxon>asterids</taxon>
        <taxon>lamiids</taxon>
        <taxon>Solanales</taxon>
        <taxon>Solanaceae</taxon>
        <taxon>Solanoideae</taxon>
        <taxon>Hyoscyameae</taxon>
        <taxon>Anisodus</taxon>
    </lineage>
</organism>
<dbReference type="PANTHER" id="PTHR11945:SF784">
    <property type="entry name" value="TYPE I MADS BOX TRANSCRIPTION FACTOR"/>
    <property type="match status" value="1"/>
</dbReference>
<dbReference type="AlphaFoldDB" id="A0AAE1VLV0"/>
<dbReference type="GO" id="GO:0046983">
    <property type="term" value="F:protein dimerization activity"/>
    <property type="evidence" value="ECO:0007669"/>
    <property type="project" value="InterPro"/>
</dbReference>
<dbReference type="SUPFAM" id="SSF55455">
    <property type="entry name" value="SRF-like"/>
    <property type="match status" value="1"/>
</dbReference>
<dbReference type="EMBL" id="JAVYJV010000003">
    <property type="protein sequence ID" value="KAK4373927.1"/>
    <property type="molecule type" value="Genomic_DNA"/>
</dbReference>
<dbReference type="SMART" id="SM00432">
    <property type="entry name" value="MADS"/>
    <property type="match status" value="1"/>
</dbReference>
<gene>
    <name evidence="8" type="ORF">RND71_004604</name>
</gene>
<dbReference type="Pfam" id="PF00319">
    <property type="entry name" value="SRF-TF"/>
    <property type="match status" value="1"/>
</dbReference>
<dbReference type="Gene3D" id="3.40.1810.10">
    <property type="entry name" value="Transcription factor, MADS-box"/>
    <property type="match status" value="1"/>
</dbReference>
<dbReference type="Proteomes" id="UP001291623">
    <property type="component" value="Unassembled WGS sequence"/>
</dbReference>
<evidence type="ECO:0000313" key="8">
    <source>
        <dbReference type="EMBL" id="KAK4373927.1"/>
    </source>
</evidence>
<keyword evidence="5" id="KW-0539">Nucleus</keyword>
<dbReference type="InterPro" id="IPR036879">
    <property type="entry name" value="TF_MADSbox_sf"/>
</dbReference>
<dbReference type="PANTHER" id="PTHR11945">
    <property type="entry name" value="MADS BOX PROTEIN"/>
    <property type="match status" value="1"/>
</dbReference>
<name>A0AAE1VLV0_9SOLA</name>
<accession>A0AAE1VLV0</accession>
<evidence type="ECO:0000313" key="9">
    <source>
        <dbReference type="Proteomes" id="UP001291623"/>
    </source>
</evidence>
<evidence type="ECO:0000259" key="7">
    <source>
        <dbReference type="PROSITE" id="PS50066"/>
    </source>
</evidence>
<feature type="compositionally biased region" description="Low complexity" evidence="6">
    <location>
        <begin position="160"/>
        <end position="171"/>
    </location>
</feature>
<dbReference type="PROSITE" id="PS50066">
    <property type="entry name" value="MADS_BOX_2"/>
    <property type="match status" value="1"/>
</dbReference>
<keyword evidence="9" id="KW-1185">Reference proteome</keyword>
<sequence length="177" mass="20717">MAMKGIRTTRNLDPSLRRTILDKRLESLYKKAKELSILCDIQIGIIVFGENNVFTWPSLPKARNIVRGYLTYPEGRRLKKLELHETYLHLAVNVREVYINKIEKMVEEMEMENLFNQLIEQEKKFDELGVTEIKGLLEFFAVKRTKLAERMKQLKKNVENEVSSNDNNDGQDNGGYH</sequence>
<comment type="caution">
    <text evidence="8">The sequence shown here is derived from an EMBL/GenBank/DDBJ whole genome shotgun (WGS) entry which is preliminary data.</text>
</comment>
<feature type="domain" description="MADS-box" evidence="7">
    <location>
        <begin position="1"/>
        <end position="61"/>
    </location>
</feature>
<evidence type="ECO:0000256" key="2">
    <source>
        <dbReference type="ARBA" id="ARBA00023015"/>
    </source>
</evidence>
<reference evidence="8" key="1">
    <citation type="submission" date="2023-12" db="EMBL/GenBank/DDBJ databases">
        <title>Genome assembly of Anisodus tanguticus.</title>
        <authorList>
            <person name="Wang Y.-J."/>
        </authorList>
    </citation>
    <scope>NUCLEOTIDE SEQUENCE</scope>
    <source>
        <strain evidence="8">KB-2021</strain>
        <tissue evidence="8">Leaf</tissue>
    </source>
</reference>